<accession>A0A285IZ24</accession>
<evidence type="ECO:0000256" key="6">
    <source>
        <dbReference type="ARBA" id="ARBA00023136"/>
    </source>
</evidence>
<evidence type="ECO:0000256" key="3">
    <source>
        <dbReference type="ARBA" id="ARBA00022475"/>
    </source>
</evidence>
<evidence type="ECO:0000256" key="4">
    <source>
        <dbReference type="ARBA" id="ARBA00022692"/>
    </source>
</evidence>
<evidence type="ECO:0000256" key="1">
    <source>
        <dbReference type="ARBA" id="ARBA00004162"/>
    </source>
</evidence>
<dbReference type="GO" id="GO:0015031">
    <property type="term" value="P:protein transport"/>
    <property type="evidence" value="ECO:0007669"/>
    <property type="project" value="UniProtKB-KW"/>
</dbReference>
<comment type="similarity">
    <text evidence="2 7">Belongs to the ExbD/TolR family.</text>
</comment>
<dbReference type="OrthoDB" id="9150865at2"/>
<keyword evidence="6 8" id="KW-0472">Membrane</keyword>
<keyword evidence="3" id="KW-1003">Cell membrane</keyword>
<dbReference type="Pfam" id="PF02472">
    <property type="entry name" value="ExbD"/>
    <property type="match status" value="1"/>
</dbReference>
<organism evidence="9 10">
    <name type="scientific">Arsukibacterium tuosuense</name>
    <dbReference type="NCBI Taxonomy" id="1323745"/>
    <lineage>
        <taxon>Bacteria</taxon>
        <taxon>Pseudomonadati</taxon>
        <taxon>Pseudomonadota</taxon>
        <taxon>Gammaproteobacteria</taxon>
        <taxon>Chromatiales</taxon>
        <taxon>Chromatiaceae</taxon>
        <taxon>Arsukibacterium</taxon>
    </lineage>
</organism>
<proteinExistence type="inferred from homology"/>
<name>A0A285IZ24_9GAMM</name>
<reference evidence="10" key="1">
    <citation type="submission" date="2017-09" db="EMBL/GenBank/DDBJ databases">
        <authorList>
            <person name="Varghese N."/>
            <person name="Submissions S."/>
        </authorList>
    </citation>
    <scope>NUCLEOTIDE SEQUENCE [LARGE SCALE GENOMIC DNA]</scope>
    <source>
        <strain evidence="10">CGMCC 1.12461</strain>
    </source>
</reference>
<evidence type="ECO:0000256" key="2">
    <source>
        <dbReference type="ARBA" id="ARBA00005811"/>
    </source>
</evidence>
<sequence>MIRKHKISQNEAELDITSFMNLMIVLVPVLLLSLVFTQIRVLNIQLPAQTEQLMQQEQDNPQTLELEMRDDRLRLNYPAGQLLREFSHNEQGQPDFAALSAFLQDLKLTWQQQQIEKRDISILAPETLDYQTLVSAMDTVRAFKTVVAASVVDAELFPLISLGQLPADDSEGPE</sequence>
<keyword evidence="4 7" id="KW-0812">Transmembrane</keyword>
<evidence type="ECO:0000313" key="9">
    <source>
        <dbReference type="EMBL" id="SNY53309.1"/>
    </source>
</evidence>
<gene>
    <name evidence="9" type="ORF">SAMN06297280_2362</name>
</gene>
<keyword evidence="7" id="KW-0653">Protein transport</keyword>
<keyword evidence="7" id="KW-0813">Transport</keyword>
<protein>
    <submittedName>
        <fullName evidence="9">Biopolymer transport protein ExbD/TolR</fullName>
    </submittedName>
</protein>
<dbReference type="GO" id="GO:0005886">
    <property type="term" value="C:plasma membrane"/>
    <property type="evidence" value="ECO:0007669"/>
    <property type="project" value="UniProtKB-SubCell"/>
</dbReference>
<dbReference type="AlphaFoldDB" id="A0A285IZ24"/>
<feature type="transmembrane region" description="Helical" evidence="8">
    <location>
        <begin position="12"/>
        <end position="36"/>
    </location>
</feature>
<evidence type="ECO:0000313" key="10">
    <source>
        <dbReference type="Proteomes" id="UP000219353"/>
    </source>
</evidence>
<dbReference type="EMBL" id="OBEB01000004">
    <property type="protein sequence ID" value="SNY53309.1"/>
    <property type="molecule type" value="Genomic_DNA"/>
</dbReference>
<comment type="subcellular location">
    <subcellularLocation>
        <location evidence="1">Cell membrane</location>
        <topology evidence="1">Single-pass membrane protein</topology>
    </subcellularLocation>
    <subcellularLocation>
        <location evidence="7">Cell membrane</location>
        <topology evidence="7">Single-pass type II membrane protein</topology>
    </subcellularLocation>
</comment>
<dbReference type="Proteomes" id="UP000219353">
    <property type="component" value="Unassembled WGS sequence"/>
</dbReference>
<dbReference type="InterPro" id="IPR003400">
    <property type="entry name" value="ExbD"/>
</dbReference>
<evidence type="ECO:0000256" key="5">
    <source>
        <dbReference type="ARBA" id="ARBA00022989"/>
    </source>
</evidence>
<dbReference type="GO" id="GO:0022857">
    <property type="term" value="F:transmembrane transporter activity"/>
    <property type="evidence" value="ECO:0007669"/>
    <property type="project" value="InterPro"/>
</dbReference>
<keyword evidence="5 8" id="KW-1133">Transmembrane helix</keyword>
<evidence type="ECO:0000256" key="7">
    <source>
        <dbReference type="RuleBase" id="RU003879"/>
    </source>
</evidence>
<keyword evidence="10" id="KW-1185">Reference proteome</keyword>
<dbReference type="RefSeq" id="WP_097111589.1">
    <property type="nucleotide sequence ID" value="NZ_OBEB01000004.1"/>
</dbReference>
<evidence type="ECO:0000256" key="8">
    <source>
        <dbReference type="SAM" id="Phobius"/>
    </source>
</evidence>